<dbReference type="RefSeq" id="WP_157297666.1">
    <property type="nucleotide sequence ID" value="NZ_BAAAZB010000005.1"/>
</dbReference>
<name>A0A6N8J473_9BACT</name>
<evidence type="ECO:0000313" key="2">
    <source>
        <dbReference type="EMBL" id="MVT38952.1"/>
    </source>
</evidence>
<keyword evidence="3" id="KW-1185">Reference proteome</keyword>
<dbReference type="InterPro" id="IPR018958">
    <property type="entry name" value="Knr4/Smi1-like_dom"/>
</dbReference>
<evidence type="ECO:0000313" key="3">
    <source>
        <dbReference type="Proteomes" id="UP000468388"/>
    </source>
</evidence>
<gene>
    <name evidence="2" type="ORF">GO495_00025</name>
</gene>
<sequence length="211" mass="24633">MIKEYEFFLENKMKDQISFEVDSFVLRKCASTTKSKDYLEFISSIGNGGFFFGQSLQFYSLISEKSFRSIISVNELLIQEFDFLFRGLYSFAQDVFGNQFVFNNGGQILLFNIESGSCEIVAQNFKESLSILINDIDYYAGITYEKMWKGEYELCLDQRIQPKIPFVIGGEYKLDNFYVNNYPAYLSYNADIAKQIYNLKDGEKVKLRIRF</sequence>
<dbReference type="OrthoDB" id="672028at2"/>
<dbReference type="EMBL" id="WRXO01000001">
    <property type="protein sequence ID" value="MVT38952.1"/>
    <property type="molecule type" value="Genomic_DNA"/>
</dbReference>
<proteinExistence type="predicted"/>
<reference evidence="2 3" key="1">
    <citation type="submission" date="2019-12" db="EMBL/GenBank/DDBJ databases">
        <title>The draft genomic sequence of strain Chitinophaga oryziterrae JCM 16595.</title>
        <authorList>
            <person name="Zhang X."/>
        </authorList>
    </citation>
    <scope>NUCLEOTIDE SEQUENCE [LARGE SCALE GENOMIC DNA]</scope>
    <source>
        <strain evidence="2 3">JCM 16595</strain>
    </source>
</reference>
<dbReference type="InterPro" id="IPR037883">
    <property type="entry name" value="Knr4/Smi1-like_sf"/>
</dbReference>
<protein>
    <recommendedName>
        <fullName evidence="1">Knr4/Smi1-like domain-containing protein</fullName>
    </recommendedName>
</protein>
<accession>A0A6N8J473</accession>
<dbReference type="Pfam" id="PF09346">
    <property type="entry name" value="SMI1_KNR4"/>
    <property type="match status" value="1"/>
</dbReference>
<dbReference type="AlphaFoldDB" id="A0A6N8J473"/>
<comment type="caution">
    <text evidence="2">The sequence shown here is derived from an EMBL/GenBank/DDBJ whole genome shotgun (WGS) entry which is preliminary data.</text>
</comment>
<evidence type="ECO:0000259" key="1">
    <source>
        <dbReference type="Pfam" id="PF09346"/>
    </source>
</evidence>
<organism evidence="2 3">
    <name type="scientific">Chitinophaga oryziterrae</name>
    <dbReference type="NCBI Taxonomy" id="1031224"/>
    <lineage>
        <taxon>Bacteria</taxon>
        <taxon>Pseudomonadati</taxon>
        <taxon>Bacteroidota</taxon>
        <taxon>Chitinophagia</taxon>
        <taxon>Chitinophagales</taxon>
        <taxon>Chitinophagaceae</taxon>
        <taxon>Chitinophaga</taxon>
    </lineage>
</organism>
<feature type="domain" description="Knr4/Smi1-like" evidence="1">
    <location>
        <begin position="36"/>
        <end position="129"/>
    </location>
</feature>
<dbReference type="Gene3D" id="3.40.1580.10">
    <property type="entry name" value="SMI1/KNR4-like"/>
    <property type="match status" value="1"/>
</dbReference>
<dbReference type="SUPFAM" id="SSF160631">
    <property type="entry name" value="SMI1/KNR4-like"/>
    <property type="match status" value="1"/>
</dbReference>
<dbReference type="Proteomes" id="UP000468388">
    <property type="component" value="Unassembled WGS sequence"/>
</dbReference>